<feature type="region of interest" description="Disordered" evidence="1">
    <location>
        <begin position="350"/>
        <end position="394"/>
    </location>
</feature>
<organism evidence="2 3">
    <name type="scientific">Scytalidium lignicola</name>
    <name type="common">Hyphomycete</name>
    <dbReference type="NCBI Taxonomy" id="5539"/>
    <lineage>
        <taxon>Eukaryota</taxon>
        <taxon>Fungi</taxon>
        <taxon>Dikarya</taxon>
        <taxon>Ascomycota</taxon>
        <taxon>Pezizomycotina</taxon>
        <taxon>Leotiomycetes</taxon>
        <taxon>Leotiomycetes incertae sedis</taxon>
        <taxon>Scytalidium</taxon>
    </lineage>
</organism>
<dbReference type="OMA" id="CHDPYID"/>
<dbReference type="AlphaFoldDB" id="A0A3E2H254"/>
<feature type="region of interest" description="Disordered" evidence="1">
    <location>
        <begin position="1"/>
        <end position="26"/>
    </location>
</feature>
<feature type="region of interest" description="Disordered" evidence="1">
    <location>
        <begin position="281"/>
        <end position="318"/>
    </location>
</feature>
<feature type="non-terminal residue" evidence="2">
    <location>
        <position position="1"/>
    </location>
</feature>
<comment type="caution">
    <text evidence="2">The sequence shown here is derived from an EMBL/GenBank/DDBJ whole genome shotgun (WGS) entry which is preliminary data.</text>
</comment>
<proteinExistence type="predicted"/>
<protein>
    <submittedName>
        <fullName evidence="2">Uncharacterized protein</fullName>
    </submittedName>
</protein>
<dbReference type="STRING" id="5539.A0A3E2H254"/>
<name>A0A3E2H254_SCYLI</name>
<sequence length="438" mass="46369">MDTTPAVPRSAEIADTPVNDSPPKYVPQFSAATEMILKRINSGASSGSLSSIGISGSHPGYEDMRRSVLQGMKTTLNMEIPTPINTTTGKKIAKRSSSSGTAGKVTGTPRSGSGSRGKGAGRTKSTKAGTKRKRMKDDSDSGDESTSMSTLGDDSDADDAQSVTNMPTTTLSGRHVVKPAQFNPAAQDSPVRKRGPTKRTQEQALYDLVEDEVQAWFCADCSKKRGKTIGLLDTSKLVGWPSKSTEQKRAHLTSLPKPQLVALLLHSTTLYPNLPIFPSTLSEQPRGSQNQPVPKASTGVQSQPQAVSSPTSGLFSRAESNPNATINFIRKIPGATPIASLSSALFSNNPTLQHSTSAPPNLASPTGEQEGSRESTPASPPYPKPGHGLMARLPPDDEDLEWLVDNNDFEAFSHVVYDSNGEKIEENGALLGTSAATV</sequence>
<feature type="region of interest" description="Disordered" evidence="1">
    <location>
        <begin position="77"/>
        <end position="199"/>
    </location>
</feature>
<gene>
    <name evidence="2" type="ORF">B7463_g8907</name>
</gene>
<keyword evidence="3" id="KW-1185">Reference proteome</keyword>
<feature type="non-terminal residue" evidence="2">
    <location>
        <position position="438"/>
    </location>
</feature>
<dbReference type="EMBL" id="NCSJ02000206">
    <property type="protein sequence ID" value="RFU27435.1"/>
    <property type="molecule type" value="Genomic_DNA"/>
</dbReference>
<accession>A0A3E2H254</accession>
<reference evidence="2 3" key="1">
    <citation type="submission" date="2018-05" db="EMBL/GenBank/DDBJ databases">
        <title>Draft genome sequence of Scytalidium lignicola DSM 105466, a ubiquitous saprotrophic fungus.</title>
        <authorList>
            <person name="Buettner E."/>
            <person name="Gebauer A.M."/>
            <person name="Hofrichter M."/>
            <person name="Liers C."/>
            <person name="Kellner H."/>
        </authorList>
    </citation>
    <scope>NUCLEOTIDE SEQUENCE [LARGE SCALE GENOMIC DNA]</scope>
    <source>
        <strain evidence="2 3">DSM 105466</strain>
    </source>
</reference>
<dbReference type="Proteomes" id="UP000258309">
    <property type="component" value="Unassembled WGS sequence"/>
</dbReference>
<feature type="compositionally biased region" description="Polar residues" evidence="1">
    <location>
        <begin position="350"/>
        <end position="377"/>
    </location>
</feature>
<evidence type="ECO:0000313" key="3">
    <source>
        <dbReference type="Proteomes" id="UP000258309"/>
    </source>
</evidence>
<evidence type="ECO:0000313" key="2">
    <source>
        <dbReference type="EMBL" id="RFU27435.1"/>
    </source>
</evidence>
<dbReference type="OrthoDB" id="5863171at2759"/>
<feature type="compositionally biased region" description="Polar residues" evidence="1">
    <location>
        <begin position="161"/>
        <end position="172"/>
    </location>
</feature>
<evidence type="ECO:0000256" key="1">
    <source>
        <dbReference type="SAM" id="MobiDB-lite"/>
    </source>
</evidence>
<feature type="compositionally biased region" description="Polar residues" evidence="1">
    <location>
        <begin position="77"/>
        <end position="101"/>
    </location>
</feature>
<feature type="compositionally biased region" description="Basic residues" evidence="1">
    <location>
        <begin position="119"/>
        <end position="134"/>
    </location>
</feature>